<accession>A0A4S8IJU1</accession>
<name>A0A4S8IJU1_MUSBA</name>
<evidence type="ECO:0000313" key="3">
    <source>
        <dbReference type="Proteomes" id="UP000317650"/>
    </source>
</evidence>
<dbReference type="Proteomes" id="UP000317650">
    <property type="component" value="Chromosome 6"/>
</dbReference>
<protein>
    <submittedName>
        <fullName evidence="2">Uncharacterized protein</fullName>
    </submittedName>
</protein>
<sequence>MPAPRLHQVRILRPGAAATGRWARDQNDTCLPLLSLQLSVVTAFRLTTLISPELRLGFGDLIQVQLDGVSWWQYPPMTAGNHGAMAGNAVSGDGGGSSAGRRQNKSSSTRPPFALLLLLDGSIVEGCCEWEPFGRQPPPMPSCSQPSYLLPRSTFEVAMASASLLILSSSSSSASLLGLSTIRADACSCSG</sequence>
<reference evidence="2 3" key="1">
    <citation type="journal article" date="2019" name="Nat. Plants">
        <title>Genome sequencing of Musa balbisiana reveals subgenome evolution and function divergence in polyploid bananas.</title>
        <authorList>
            <person name="Yao X."/>
        </authorList>
    </citation>
    <scope>NUCLEOTIDE SEQUENCE [LARGE SCALE GENOMIC DNA]</scope>
    <source>
        <strain evidence="3">cv. DH-PKW</strain>
        <tissue evidence="2">Leaves</tissue>
    </source>
</reference>
<proteinExistence type="predicted"/>
<organism evidence="2 3">
    <name type="scientific">Musa balbisiana</name>
    <name type="common">Banana</name>
    <dbReference type="NCBI Taxonomy" id="52838"/>
    <lineage>
        <taxon>Eukaryota</taxon>
        <taxon>Viridiplantae</taxon>
        <taxon>Streptophyta</taxon>
        <taxon>Embryophyta</taxon>
        <taxon>Tracheophyta</taxon>
        <taxon>Spermatophyta</taxon>
        <taxon>Magnoliopsida</taxon>
        <taxon>Liliopsida</taxon>
        <taxon>Zingiberales</taxon>
        <taxon>Musaceae</taxon>
        <taxon>Musa</taxon>
    </lineage>
</organism>
<evidence type="ECO:0000256" key="1">
    <source>
        <dbReference type="SAM" id="MobiDB-lite"/>
    </source>
</evidence>
<dbReference type="AlphaFoldDB" id="A0A4S8IJU1"/>
<feature type="region of interest" description="Disordered" evidence="1">
    <location>
        <begin position="85"/>
        <end position="109"/>
    </location>
</feature>
<gene>
    <name evidence="2" type="ORF">C4D60_Mb06t01250</name>
</gene>
<keyword evidence="3" id="KW-1185">Reference proteome</keyword>
<comment type="caution">
    <text evidence="2">The sequence shown here is derived from an EMBL/GenBank/DDBJ whole genome shotgun (WGS) entry which is preliminary data.</text>
</comment>
<dbReference type="EMBL" id="PYDT01000009">
    <property type="protein sequence ID" value="THU48653.1"/>
    <property type="molecule type" value="Genomic_DNA"/>
</dbReference>
<evidence type="ECO:0000313" key="2">
    <source>
        <dbReference type="EMBL" id="THU48653.1"/>
    </source>
</evidence>